<evidence type="ECO:0000313" key="4">
    <source>
        <dbReference type="Ensembl" id="ENSHHUP00000026579.1"/>
    </source>
</evidence>
<reference evidence="5" key="1">
    <citation type="submission" date="2018-06" db="EMBL/GenBank/DDBJ databases">
        <title>Genome assembly of Danube salmon.</title>
        <authorList>
            <person name="Macqueen D.J."/>
            <person name="Gundappa M.K."/>
        </authorList>
    </citation>
    <scope>NUCLEOTIDE SEQUENCE [LARGE SCALE GENOMIC DNA]</scope>
</reference>
<organism evidence="4 5">
    <name type="scientific">Hucho hucho</name>
    <name type="common">huchen</name>
    <dbReference type="NCBI Taxonomy" id="62062"/>
    <lineage>
        <taxon>Eukaryota</taxon>
        <taxon>Metazoa</taxon>
        <taxon>Chordata</taxon>
        <taxon>Craniata</taxon>
        <taxon>Vertebrata</taxon>
        <taxon>Euteleostomi</taxon>
        <taxon>Actinopterygii</taxon>
        <taxon>Neopterygii</taxon>
        <taxon>Teleostei</taxon>
        <taxon>Protacanthopterygii</taxon>
        <taxon>Salmoniformes</taxon>
        <taxon>Salmonidae</taxon>
        <taxon>Salmoninae</taxon>
        <taxon>Hucho</taxon>
    </lineage>
</organism>
<keyword evidence="1" id="KW-0732">Signal</keyword>
<protein>
    <recommendedName>
        <fullName evidence="3">Glutamate [NMDA] receptor epsilon subunit C-terminal domain-containing protein</fullName>
    </recommendedName>
</protein>
<evidence type="ECO:0000313" key="5">
    <source>
        <dbReference type="Proteomes" id="UP000314982"/>
    </source>
</evidence>
<feature type="region of interest" description="Disordered" evidence="2">
    <location>
        <begin position="93"/>
        <end position="152"/>
    </location>
</feature>
<feature type="compositionally biased region" description="Gly residues" evidence="2">
    <location>
        <begin position="140"/>
        <end position="152"/>
    </location>
</feature>
<feature type="region of interest" description="Disordered" evidence="2">
    <location>
        <begin position="227"/>
        <end position="250"/>
    </location>
</feature>
<feature type="compositionally biased region" description="Polar residues" evidence="2">
    <location>
        <begin position="96"/>
        <end position="108"/>
    </location>
</feature>
<feature type="region of interest" description="Disordered" evidence="2">
    <location>
        <begin position="24"/>
        <end position="80"/>
    </location>
</feature>
<keyword evidence="5" id="KW-1185">Reference proteome</keyword>
<evidence type="ECO:0000256" key="1">
    <source>
        <dbReference type="ARBA" id="ARBA00022729"/>
    </source>
</evidence>
<dbReference type="InterPro" id="IPR018884">
    <property type="entry name" value="NMDAR2_C"/>
</dbReference>
<evidence type="ECO:0000256" key="2">
    <source>
        <dbReference type="SAM" id="MobiDB-lite"/>
    </source>
</evidence>
<reference evidence="4" key="2">
    <citation type="submission" date="2025-08" db="UniProtKB">
        <authorList>
            <consortium name="Ensembl"/>
        </authorList>
    </citation>
    <scope>IDENTIFICATION</scope>
</reference>
<name>A0A4W5LLB0_9TELE</name>
<evidence type="ECO:0000259" key="3">
    <source>
        <dbReference type="Pfam" id="PF10565"/>
    </source>
</evidence>
<accession>A0A4W5LLB0</accession>
<feature type="domain" description="Glutamate [NMDA] receptor epsilon subunit C-terminal" evidence="3">
    <location>
        <begin position="2"/>
        <end position="250"/>
    </location>
</feature>
<sequence>MFSHYLPQSELGLVGEGDGLVSHYLPPAGASPQGSHLSSQLSRQPSYENVPEKQLQQSQFRGFSLPDRDNSRDNSSFGLLEDSPYANVLTMRSDRPYSSSKTPSSPLNHSLDPVLPYPMPFPRRSKSLYPDRPSHNPFLQGGGGTGQRGGGENSLAAAQRLAHGRSATDLYKQLVPLAMTLGNHHGNPHGNHQEFFYPMASETAVMSYVMAPPIVAAQQPIGYVTAPRASSAGGNRPRLYRRMPSIESDV</sequence>
<dbReference type="Ensembl" id="ENSHHUT00000027628.1">
    <property type="protein sequence ID" value="ENSHHUP00000026579.1"/>
    <property type="gene ID" value="ENSHHUG00000016835.1"/>
</dbReference>
<dbReference type="AlphaFoldDB" id="A0A4W5LLB0"/>
<dbReference type="STRING" id="62062.ENSHHUP00000026579"/>
<reference evidence="4" key="3">
    <citation type="submission" date="2025-09" db="UniProtKB">
        <authorList>
            <consortium name="Ensembl"/>
        </authorList>
    </citation>
    <scope>IDENTIFICATION</scope>
</reference>
<proteinExistence type="predicted"/>
<feature type="compositionally biased region" description="Polar residues" evidence="2">
    <location>
        <begin position="32"/>
        <end position="47"/>
    </location>
</feature>
<dbReference type="Proteomes" id="UP000314982">
    <property type="component" value="Unassembled WGS sequence"/>
</dbReference>
<dbReference type="Pfam" id="PF10565">
    <property type="entry name" value="NMDAR2_C"/>
    <property type="match status" value="1"/>
</dbReference>